<keyword evidence="3" id="KW-0378">Hydrolase</keyword>
<evidence type="ECO:0000313" key="4">
    <source>
        <dbReference type="Proteomes" id="UP000298216"/>
    </source>
</evidence>
<dbReference type="InterPro" id="IPR029058">
    <property type="entry name" value="AB_hydrolase_fold"/>
</dbReference>
<dbReference type="PANTHER" id="PTHR43798">
    <property type="entry name" value="MONOACYLGLYCEROL LIPASE"/>
    <property type="match status" value="1"/>
</dbReference>
<dbReference type="PRINTS" id="PR00111">
    <property type="entry name" value="ABHYDROLASE"/>
</dbReference>
<organism evidence="3 4">
    <name type="scientific">Brevundimonas intermedia</name>
    <dbReference type="NCBI Taxonomy" id="74315"/>
    <lineage>
        <taxon>Bacteria</taxon>
        <taxon>Pseudomonadati</taxon>
        <taxon>Pseudomonadota</taxon>
        <taxon>Alphaproteobacteria</taxon>
        <taxon>Caulobacterales</taxon>
        <taxon>Caulobacteraceae</taxon>
        <taxon>Brevundimonas</taxon>
    </lineage>
</organism>
<dbReference type="EMBL" id="SPVH01000006">
    <property type="protein sequence ID" value="TFW12829.1"/>
    <property type="molecule type" value="Genomic_DNA"/>
</dbReference>
<sequence length="338" mass="36533">MIRTFLSASLAALLAVAAPASAQDTQPDRPTYGPRLEGYDYPFPVRTYGFTSQRQPMEMTHMDVAPTGPANGRTAVLLHGKNFCAATWAPTIRVLAQAGFRVIAVDQIGFCKASKPAAYQFSLPQLATNTKGLLDSLNIDRAVIVGHSMGGMLAARFAIQHPDAIEHLVLVNPIGLEDWQAEGVPYAPLDAAYANERRTTFDSIKAYQQKVYYDGQWRPEYDEPVAMLAGMYAGPGGDAVAWNQAQTSDMIFTQPIAHEFARIAAPTTLVIGGTDRTAPGANRASPEVQARLGQYPALGRRTAEAIPDATLVDFPDLGHAPQTQDPDRFHAALLKALN</sequence>
<dbReference type="RefSeq" id="WP_135195303.1">
    <property type="nucleotide sequence ID" value="NZ_SPVH01000006.1"/>
</dbReference>
<dbReference type="Proteomes" id="UP000298216">
    <property type="component" value="Unassembled WGS sequence"/>
</dbReference>
<dbReference type="GO" id="GO:0047372">
    <property type="term" value="F:monoacylglycerol lipase activity"/>
    <property type="evidence" value="ECO:0007669"/>
    <property type="project" value="TreeGrafter"/>
</dbReference>
<dbReference type="AlphaFoldDB" id="A0A4Y9RYU1"/>
<dbReference type="PANTHER" id="PTHR43798:SF33">
    <property type="entry name" value="HYDROLASE, PUTATIVE (AFU_ORTHOLOGUE AFUA_2G14860)-RELATED"/>
    <property type="match status" value="1"/>
</dbReference>
<reference evidence="3 4" key="1">
    <citation type="submission" date="2019-03" db="EMBL/GenBank/DDBJ databases">
        <title>Draft genome of Brevundimonas sp. a heavy metal resistant soil bacteria.</title>
        <authorList>
            <person name="Soto J."/>
        </authorList>
    </citation>
    <scope>NUCLEOTIDE SEQUENCE [LARGE SCALE GENOMIC DNA]</scope>
    <source>
        <strain evidence="3 4">B-10</strain>
    </source>
</reference>
<name>A0A4Y9RYU1_9CAUL</name>
<evidence type="ECO:0000256" key="1">
    <source>
        <dbReference type="SAM" id="SignalP"/>
    </source>
</evidence>
<keyword evidence="1" id="KW-0732">Signal</keyword>
<evidence type="ECO:0000259" key="2">
    <source>
        <dbReference type="Pfam" id="PF00561"/>
    </source>
</evidence>
<dbReference type="GO" id="GO:0046464">
    <property type="term" value="P:acylglycerol catabolic process"/>
    <property type="evidence" value="ECO:0007669"/>
    <property type="project" value="TreeGrafter"/>
</dbReference>
<dbReference type="OrthoDB" id="9804723at2"/>
<keyword evidence="4" id="KW-1185">Reference proteome</keyword>
<feature type="signal peptide" evidence="1">
    <location>
        <begin position="1"/>
        <end position="22"/>
    </location>
</feature>
<comment type="caution">
    <text evidence="3">The sequence shown here is derived from an EMBL/GenBank/DDBJ whole genome shotgun (WGS) entry which is preliminary data.</text>
</comment>
<dbReference type="Pfam" id="PF00561">
    <property type="entry name" value="Abhydrolase_1"/>
    <property type="match status" value="1"/>
</dbReference>
<dbReference type="Gene3D" id="3.40.50.1820">
    <property type="entry name" value="alpha/beta hydrolase"/>
    <property type="match status" value="1"/>
</dbReference>
<gene>
    <name evidence="3" type="ORF">EGY25_12675</name>
</gene>
<protein>
    <submittedName>
        <fullName evidence="3">Alpha/beta hydrolase</fullName>
    </submittedName>
</protein>
<dbReference type="SUPFAM" id="SSF53474">
    <property type="entry name" value="alpha/beta-Hydrolases"/>
    <property type="match status" value="1"/>
</dbReference>
<accession>A0A4Y9RYU1</accession>
<dbReference type="GO" id="GO:0016020">
    <property type="term" value="C:membrane"/>
    <property type="evidence" value="ECO:0007669"/>
    <property type="project" value="TreeGrafter"/>
</dbReference>
<evidence type="ECO:0000313" key="3">
    <source>
        <dbReference type="EMBL" id="TFW12829.1"/>
    </source>
</evidence>
<dbReference type="InterPro" id="IPR050266">
    <property type="entry name" value="AB_hydrolase_sf"/>
</dbReference>
<dbReference type="InterPro" id="IPR000073">
    <property type="entry name" value="AB_hydrolase_1"/>
</dbReference>
<proteinExistence type="predicted"/>
<feature type="domain" description="AB hydrolase-1" evidence="2">
    <location>
        <begin position="76"/>
        <end position="322"/>
    </location>
</feature>
<feature type="chain" id="PRO_5021190688" evidence="1">
    <location>
        <begin position="23"/>
        <end position="338"/>
    </location>
</feature>